<dbReference type="InterPro" id="IPR003961">
    <property type="entry name" value="FN3_dom"/>
</dbReference>
<evidence type="ECO:0000256" key="18">
    <source>
        <dbReference type="ARBA" id="ARBA00047899"/>
    </source>
</evidence>
<dbReference type="Proteomes" id="UP000005207">
    <property type="component" value="Unplaced"/>
</dbReference>
<dbReference type="Pfam" id="PF07679">
    <property type="entry name" value="I-set"/>
    <property type="match status" value="5"/>
</dbReference>
<evidence type="ECO:0000256" key="3">
    <source>
        <dbReference type="ARBA" id="ARBA00004496"/>
    </source>
</evidence>
<keyword evidence="15" id="KW-1015">Disulfide bond</keyword>
<dbReference type="SUPFAM" id="SSF48726">
    <property type="entry name" value="Immunoglobulin"/>
    <property type="match status" value="5"/>
</dbReference>
<proteinExistence type="inferred from homology"/>
<comment type="similarity">
    <text evidence="4">Belongs to the protein kinase superfamily. CAMK Ser/Thr protein kinase family.</text>
</comment>
<evidence type="ECO:0000313" key="22">
    <source>
        <dbReference type="Ensembl" id="ENSONIP00000046729.1"/>
    </source>
</evidence>
<evidence type="ECO:0000256" key="12">
    <source>
        <dbReference type="ARBA" id="ARBA00022837"/>
    </source>
</evidence>
<dbReference type="InterPro" id="IPR013098">
    <property type="entry name" value="Ig_I-set"/>
</dbReference>
<dbReference type="PANTHER" id="PTHR14340">
    <property type="entry name" value="MICROFIBRIL-ASSOCIATED GLYCOPROTEIN 3"/>
    <property type="match status" value="1"/>
</dbReference>
<dbReference type="GO" id="GO:0046872">
    <property type="term" value="F:metal ion binding"/>
    <property type="evidence" value="ECO:0007669"/>
    <property type="project" value="UniProtKB-KW"/>
</dbReference>
<feature type="domain" description="Ig-like" evidence="20">
    <location>
        <begin position="1021"/>
        <end position="1091"/>
    </location>
</feature>
<keyword evidence="13" id="KW-0460">Magnesium</keyword>
<evidence type="ECO:0000256" key="9">
    <source>
        <dbReference type="ARBA" id="ARBA00022723"/>
    </source>
</evidence>
<dbReference type="GO" id="GO:0055013">
    <property type="term" value="P:cardiac muscle cell development"/>
    <property type="evidence" value="ECO:0007669"/>
    <property type="project" value="UniProtKB-ARBA"/>
</dbReference>
<keyword evidence="17" id="KW-0393">Immunoglobulin domain</keyword>
<protein>
    <recommendedName>
        <fullName evidence="5">non-specific serine/threonine protein kinase</fullName>
        <ecNumber evidence="5">2.7.11.1</ecNumber>
    </recommendedName>
</protein>
<keyword evidence="12" id="KW-0106">Calcium</keyword>
<dbReference type="InterPro" id="IPR013783">
    <property type="entry name" value="Ig-like_fold"/>
</dbReference>
<feature type="domain" description="Fibronectin type-III" evidence="21">
    <location>
        <begin position="914"/>
        <end position="1008"/>
    </location>
</feature>
<evidence type="ECO:0000256" key="5">
    <source>
        <dbReference type="ARBA" id="ARBA00012513"/>
    </source>
</evidence>
<dbReference type="FunFam" id="2.60.40.10:FF:000107">
    <property type="entry name" value="Myosin, light chain kinase a"/>
    <property type="match status" value="1"/>
</dbReference>
<organism evidence="22 23">
    <name type="scientific">Oreochromis niloticus</name>
    <name type="common">Nile tilapia</name>
    <name type="synonym">Tilapia nilotica</name>
    <dbReference type="NCBI Taxonomy" id="8128"/>
    <lineage>
        <taxon>Eukaryota</taxon>
        <taxon>Metazoa</taxon>
        <taxon>Chordata</taxon>
        <taxon>Craniata</taxon>
        <taxon>Vertebrata</taxon>
        <taxon>Euteleostomi</taxon>
        <taxon>Actinopterygii</taxon>
        <taxon>Neopterygii</taxon>
        <taxon>Teleostei</taxon>
        <taxon>Neoteleostei</taxon>
        <taxon>Acanthomorphata</taxon>
        <taxon>Ovalentaria</taxon>
        <taxon>Cichlomorphae</taxon>
        <taxon>Cichliformes</taxon>
        <taxon>Cichlidae</taxon>
        <taxon>African cichlids</taxon>
        <taxon>Pseudocrenilabrinae</taxon>
        <taxon>Oreochromini</taxon>
        <taxon>Oreochromis</taxon>
    </lineage>
</organism>
<dbReference type="FunFam" id="2.60.40.10:FF:000811">
    <property type="entry name" value="Titin a"/>
    <property type="match status" value="1"/>
</dbReference>
<dbReference type="OMA" id="EICIDAY"/>
<dbReference type="PROSITE" id="PS50835">
    <property type="entry name" value="IG_LIKE"/>
    <property type="match status" value="3"/>
</dbReference>
<dbReference type="FunFam" id="2.60.40.10:FF:000050">
    <property type="entry name" value="Titin isoform B"/>
    <property type="match status" value="1"/>
</dbReference>
<evidence type="ECO:0000256" key="7">
    <source>
        <dbReference type="ARBA" id="ARBA00022527"/>
    </source>
</evidence>
<evidence type="ECO:0000256" key="8">
    <source>
        <dbReference type="ARBA" id="ARBA00022679"/>
    </source>
</evidence>
<feature type="domain" description="Ig-like" evidence="20">
    <location>
        <begin position="11"/>
        <end position="114"/>
    </location>
</feature>
<dbReference type="FunFam" id="2.60.40.10:FF:000031">
    <property type="entry name" value="Myosin-binding protein C, slow type"/>
    <property type="match status" value="1"/>
</dbReference>
<evidence type="ECO:0000313" key="23">
    <source>
        <dbReference type="Proteomes" id="UP000005207"/>
    </source>
</evidence>
<comment type="subcellular location">
    <subcellularLocation>
        <location evidence="3">Cytoplasm</location>
    </subcellularLocation>
    <subcellularLocation>
        <location evidence="2">Nucleus</location>
    </subcellularLocation>
</comment>
<dbReference type="FunFam" id="2.60.40.10:FF:000056">
    <property type="entry name" value="twitchin isoform X4"/>
    <property type="match status" value="1"/>
</dbReference>
<dbReference type="InterPro" id="IPR040849">
    <property type="entry name" value="MyBP-C_THB"/>
</dbReference>
<evidence type="ECO:0000259" key="20">
    <source>
        <dbReference type="PROSITE" id="PS50835"/>
    </source>
</evidence>
<dbReference type="SMART" id="SM00408">
    <property type="entry name" value="IGc2"/>
    <property type="match status" value="4"/>
</dbReference>
<dbReference type="SUPFAM" id="SSF49265">
    <property type="entry name" value="Fibronectin type III"/>
    <property type="match status" value="3"/>
</dbReference>
<keyword evidence="23" id="KW-1185">Reference proteome</keyword>
<evidence type="ECO:0000256" key="10">
    <source>
        <dbReference type="ARBA" id="ARBA00022737"/>
    </source>
</evidence>
<dbReference type="Pfam" id="PF00041">
    <property type="entry name" value="fn3"/>
    <property type="match status" value="3"/>
</dbReference>
<evidence type="ECO:0000259" key="21">
    <source>
        <dbReference type="PROSITE" id="PS50853"/>
    </source>
</evidence>
<keyword evidence="16" id="KW-0539">Nucleus</keyword>
<dbReference type="PANTHER" id="PTHR14340:SF13">
    <property type="entry name" value="TITIN"/>
    <property type="match status" value="1"/>
</dbReference>
<name>A0A669CH83_ORENI</name>
<dbReference type="GO" id="GO:0003007">
    <property type="term" value="P:heart morphogenesis"/>
    <property type="evidence" value="ECO:0007669"/>
    <property type="project" value="UniProtKB-ARBA"/>
</dbReference>
<evidence type="ECO:0000256" key="2">
    <source>
        <dbReference type="ARBA" id="ARBA00004123"/>
    </source>
</evidence>
<dbReference type="InterPro" id="IPR003598">
    <property type="entry name" value="Ig_sub2"/>
</dbReference>
<comment type="cofactor">
    <cofactor evidence="1">
        <name>Mg(2+)</name>
        <dbReference type="ChEBI" id="CHEBI:18420"/>
    </cofactor>
</comment>
<dbReference type="Ensembl" id="ENSONIT00000089036.1">
    <property type="protein sequence ID" value="ENSONIP00000046729.1"/>
    <property type="gene ID" value="ENSONIG00000037741.1"/>
</dbReference>
<keyword evidence="9" id="KW-0479">Metal-binding</keyword>
<dbReference type="GO" id="GO:0030017">
    <property type="term" value="C:sarcomere"/>
    <property type="evidence" value="ECO:0007669"/>
    <property type="project" value="UniProtKB-ARBA"/>
</dbReference>
<keyword evidence="10" id="KW-0677">Repeat</keyword>
<accession>A0A669CH83</accession>
<dbReference type="PRINTS" id="PR00014">
    <property type="entry name" value="FNTYPEIII"/>
</dbReference>
<dbReference type="SMART" id="SM00060">
    <property type="entry name" value="FN3"/>
    <property type="match status" value="5"/>
</dbReference>
<evidence type="ECO:0000256" key="16">
    <source>
        <dbReference type="ARBA" id="ARBA00023242"/>
    </source>
</evidence>
<evidence type="ECO:0000256" key="11">
    <source>
        <dbReference type="ARBA" id="ARBA00022777"/>
    </source>
</evidence>
<dbReference type="EC" id="2.7.11.1" evidence="5"/>
<feature type="domain" description="Fibronectin type-III" evidence="21">
    <location>
        <begin position="554"/>
        <end position="648"/>
    </location>
</feature>
<reference evidence="22" key="1">
    <citation type="submission" date="2025-08" db="UniProtKB">
        <authorList>
            <consortium name="Ensembl"/>
        </authorList>
    </citation>
    <scope>IDENTIFICATION</scope>
</reference>
<evidence type="ECO:0000256" key="13">
    <source>
        <dbReference type="ARBA" id="ARBA00022842"/>
    </source>
</evidence>
<dbReference type="AlphaFoldDB" id="A0A669CH83"/>
<dbReference type="SMART" id="SM00409">
    <property type="entry name" value="IG"/>
    <property type="match status" value="5"/>
</dbReference>
<dbReference type="InParanoid" id="A0A669CH83"/>
<dbReference type="GO" id="GO:0005516">
    <property type="term" value="F:calmodulin binding"/>
    <property type="evidence" value="ECO:0007669"/>
    <property type="project" value="UniProtKB-KW"/>
</dbReference>
<dbReference type="FunFam" id="2.60.40.10:FF:000003">
    <property type="entry name" value="Titin isoform E"/>
    <property type="match status" value="1"/>
</dbReference>
<evidence type="ECO:0000256" key="14">
    <source>
        <dbReference type="ARBA" id="ARBA00022860"/>
    </source>
</evidence>
<dbReference type="CDD" id="cd00096">
    <property type="entry name" value="Ig"/>
    <property type="match status" value="2"/>
</dbReference>
<evidence type="ECO:0000256" key="4">
    <source>
        <dbReference type="ARBA" id="ARBA00006692"/>
    </source>
</evidence>
<keyword evidence="8" id="KW-0808">Transferase</keyword>
<comment type="catalytic activity">
    <reaction evidence="19">
        <text>L-seryl-[protein] + ATP = O-phospho-L-seryl-[protein] + ADP + H(+)</text>
        <dbReference type="Rhea" id="RHEA:17989"/>
        <dbReference type="Rhea" id="RHEA-COMP:9863"/>
        <dbReference type="Rhea" id="RHEA-COMP:11604"/>
        <dbReference type="ChEBI" id="CHEBI:15378"/>
        <dbReference type="ChEBI" id="CHEBI:29999"/>
        <dbReference type="ChEBI" id="CHEBI:30616"/>
        <dbReference type="ChEBI" id="CHEBI:83421"/>
        <dbReference type="ChEBI" id="CHEBI:456216"/>
        <dbReference type="EC" id="2.7.11.1"/>
    </reaction>
</comment>
<keyword evidence="14" id="KW-0112">Calmodulin-binding</keyword>
<feature type="domain" description="Ig-like" evidence="20">
    <location>
        <begin position="161"/>
        <end position="254"/>
    </location>
</feature>
<evidence type="ECO:0000256" key="17">
    <source>
        <dbReference type="ARBA" id="ARBA00023319"/>
    </source>
</evidence>
<reference evidence="22" key="2">
    <citation type="submission" date="2025-09" db="UniProtKB">
        <authorList>
            <consortium name="Ensembl"/>
        </authorList>
    </citation>
    <scope>IDENTIFICATION</scope>
</reference>
<dbReference type="InterPro" id="IPR003599">
    <property type="entry name" value="Ig_sub"/>
</dbReference>
<dbReference type="PROSITE" id="PS50853">
    <property type="entry name" value="FN3"/>
    <property type="match status" value="4"/>
</dbReference>
<comment type="catalytic activity">
    <reaction evidence="18">
        <text>L-threonyl-[protein] + ATP = O-phospho-L-threonyl-[protein] + ADP + H(+)</text>
        <dbReference type="Rhea" id="RHEA:46608"/>
        <dbReference type="Rhea" id="RHEA-COMP:11060"/>
        <dbReference type="Rhea" id="RHEA-COMP:11605"/>
        <dbReference type="ChEBI" id="CHEBI:15378"/>
        <dbReference type="ChEBI" id="CHEBI:30013"/>
        <dbReference type="ChEBI" id="CHEBI:30616"/>
        <dbReference type="ChEBI" id="CHEBI:61977"/>
        <dbReference type="ChEBI" id="CHEBI:456216"/>
        <dbReference type="EC" id="2.7.11.1"/>
    </reaction>
</comment>
<keyword evidence="11" id="KW-0418">Kinase</keyword>
<keyword evidence="7" id="KW-0723">Serine/threonine-protein kinase</keyword>
<dbReference type="CDD" id="cd00063">
    <property type="entry name" value="FN3"/>
    <property type="match status" value="4"/>
</dbReference>
<evidence type="ECO:0000256" key="6">
    <source>
        <dbReference type="ARBA" id="ARBA00022490"/>
    </source>
</evidence>
<feature type="domain" description="Fibronectin type-III" evidence="21">
    <location>
        <begin position="653"/>
        <end position="750"/>
    </location>
</feature>
<dbReference type="InterPro" id="IPR007110">
    <property type="entry name" value="Ig-like_dom"/>
</dbReference>
<dbReference type="GeneTree" id="ENSGT01110000267173"/>
<keyword evidence="6" id="KW-0963">Cytoplasm</keyword>
<evidence type="ECO:0000256" key="1">
    <source>
        <dbReference type="ARBA" id="ARBA00001946"/>
    </source>
</evidence>
<dbReference type="InterPro" id="IPR036179">
    <property type="entry name" value="Ig-like_dom_sf"/>
</dbReference>
<evidence type="ECO:0000256" key="19">
    <source>
        <dbReference type="ARBA" id="ARBA00048679"/>
    </source>
</evidence>
<evidence type="ECO:0000256" key="15">
    <source>
        <dbReference type="ARBA" id="ARBA00023157"/>
    </source>
</evidence>
<dbReference type="GO" id="GO:0004674">
    <property type="term" value="F:protein serine/threonine kinase activity"/>
    <property type="evidence" value="ECO:0007669"/>
    <property type="project" value="UniProtKB-KW"/>
</dbReference>
<dbReference type="GO" id="GO:0005634">
    <property type="term" value="C:nucleus"/>
    <property type="evidence" value="ECO:0007669"/>
    <property type="project" value="UniProtKB-SubCell"/>
</dbReference>
<dbReference type="InterPro" id="IPR036116">
    <property type="entry name" value="FN3_sf"/>
</dbReference>
<sequence length="1108" mass="123858">TQPLFLRTSLPGIMLRLKIYLKHSEDNSHKPSESMVDSVGKTVKIEGRVSGSQPLTISWYKDDSEIHASDKYDISFKNNMAVLCVRDSTGSDGGVYTCEASNEAGKASCKVSLTEVGEVGDLRTRRSKHLGDICFKEKSDHKSPKKDEEVNIVELLRGHDPKDYERILREHGIHDYRAILQAVEFLKKEKEMETGRAVRQKVSCQIKINYPEITLTWYKGTQKLDNSEKYNISSVGDRHYLKIKNCQVKDQGNYRVVCGPHISNAKLTVTEIEMGFVDPLKDLSVPEKKQAKFECTITKDVSKVIWFRGTEIVTPSPKYEIIDDGKKHMLIINNCEFDDEAQYTIEALGQKSAAQLMVEGKWQREASRFMLFIGTERQSTFPHTEGDAYFTTKLHNYTAVEKDEVKPGATVRWLKAGQEVTLSKRIVYRADGLKHSLTIKDCIMEDEGEYTAVVGDDKCAAELIISEAPTDFTNLVTDAGKPFVMTVPYDAYPRADAEWFFEGTSLPVQNIDTSLDKTEYRLKSPAKEDQGRYKVDITRVSECCPGGFPDVPGPIKNLRVVDTVDGEVSLAWEEPENDGGSKIIAYVVERRDVKRKTWTVATDRADTPEYCVSGLQKESFYLFRVCARNRVGSGPTVATEDAVQAKNKFGKQHPEIPAPLILTPSPHSLLGWTRPEHDGGAKIEGYIIEFQKAGSEEWIKIAEDVPQTEHQLKGLIEKQEYSFRVRAVNKAGESEPSEPSDPVVFFVFASIDPPSAPQWLEVANITKINADLKWQPPSSDGGSPITNYVVEKRDVRRKAWQTVDTTVKEQKYTVTPLNEGSLYVFRVAAENAVGMGEFCDTDNTNLSNNPVFFSQGAPTMDLEAKDVIVVEGEKLHLNVPYRAIPTPKMVWQKDTVECKAGDRLSLTVEMNSAHLELLKCTRDDAGAYAITLENSLGTATGTVNVKVIGKAIRCLEHITVTPSLVPGFSYVVMGLKEDMEYQFRVRAENAAGVSEPSRSSQPIKAADPLTCQNRSFLAEKPKVTLHARVQSGLCIKKGEEICIDAYISGSPYPKVTWLRNDEDVTKDCPVTKLIEGKEYIFRVTAENKYGCGPPCISEPLVAKNQFSE</sequence>
<feature type="domain" description="Fibronectin type-III" evidence="21">
    <location>
        <begin position="753"/>
        <end position="850"/>
    </location>
</feature>
<dbReference type="Pfam" id="PF18362">
    <property type="entry name" value="THB"/>
    <property type="match status" value="1"/>
</dbReference>
<dbReference type="Gene3D" id="2.60.40.10">
    <property type="entry name" value="Immunoglobulins"/>
    <property type="match status" value="10"/>
</dbReference>